<proteinExistence type="predicted"/>
<comment type="caution">
    <text evidence="1">The sequence shown here is derived from an EMBL/GenBank/DDBJ whole genome shotgun (WGS) entry which is preliminary data.</text>
</comment>
<dbReference type="Proteomes" id="UP000314294">
    <property type="component" value="Unassembled WGS sequence"/>
</dbReference>
<organism evidence="1 2">
    <name type="scientific">Liparis tanakae</name>
    <name type="common">Tanaka's snailfish</name>
    <dbReference type="NCBI Taxonomy" id="230148"/>
    <lineage>
        <taxon>Eukaryota</taxon>
        <taxon>Metazoa</taxon>
        <taxon>Chordata</taxon>
        <taxon>Craniata</taxon>
        <taxon>Vertebrata</taxon>
        <taxon>Euteleostomi</taxon>
        <taxon>Actinopterygii</taxon>
        <taxon>Neopterygii</taxon>
        <taxon>Teleostei</taxon>
        <taxon>Neoteleostei</taxon>
        <taxon>Acanthomorphata</taxon>
        <taxon>Eupercaria</taxon>
        <taxon>Perciformes</taxon>
        <taxon>Cottioidei</taxon>
        <taxon>Cottales</taxon>
        <taxon>Liparidae</taxon>
        <taxon>Liparis</taxon>
    </lineage>
</organism>
<reference evidence="1 2" key="1">
    <citation type="submission" date="2019-03" db="EMBL/GenBank/DDBJ databases">
        <title>First draft genome of Liparis tanakae, snailfish: a comprehensive survey of snailfish specific genes.</title>
        <authorList>
            <person name="Kim W."/>
            <person name="Song I."/>
            <person name="Jeong J.-H."/>
            <person name="Kim D."/>
            <person name="Kim S."/>
            <person name="Ryu S."/>
            <person name="Song J.Y."/>
            <person name="Lee S.K."/>
        </authorList>
    </citation>
    <scope>NUCLEOTIDE SEQUENCE [LARGE SCALE GENOMIC DNA]</scope>
    <source>
        <tissue evidence="1">Muscle</tissue>
    </source>
</reference>
<name>A0A4Z2H3F9_9TELE</name>
<keyword evidence="2" id="KW-1185">Reference proteome</keyword>
<accession>A0A4Z2H3F9</accession>
<dbReference type="EMBL" id="SRLO01000358">
    <property type="protein sequence ID" value="TNN59354.1"/>
    <property type="molecule type" value="Genomic_DNA"/>
</dbReference>
<protein>
    <submittedName>
        <fullName evidence="1">Uncharacterized protein</fullName>
    </submittedName>
</protein>
<dbReference type="AlphaFoldDB" id="A0A4Z2H3F9"/>
<evidence type="ECO:0000313" key="2">
    <source>
        <dbReference type="Proteomes" id="UP000314294"/>
    </source>
</evidence>
<evidence type="ECO:0000313" key="1">
    <source>
        <dbReference type="EMBL" id="TNN59354.1"/>
    </source>
</evidence>
<gene>
    <name evidence="1" type="ORF">EYF80_030457</name>
</gene>
<sequence>MDGAPCHDVTPPSLFLSPSPRLLRAAFAYCRNIHNFAEIVPFSMYRKLSCQVMKMRGDVMEEAESVTATAAPPVSSGTRIRYLFRGYPDSSASTSPVHVMAPLLCARDVLCRHKNRRVLTWKQQSPVGWCVTIPESSFAPPHPGGGGGDT</sequence>